<keyword evidence="4" id="KW-0547">Nucleotide-binding</keyword>
<dbReference type="InterPro" id="IPR013815">
    <property type="entry name" value="ATP_grasp_subdomain_1"/>
</dbReference>
<evidence type="ECO:0000256" key="2">
    <source>
        <dbReference type="ARBA" id="ARBA00022598"/>
    </source>
</evidence>
<dbReference type="SUPFAM" id="SSF53187">
    <property type="entry name" value="Zn-dependent exopeptidases"/>
    <property type="match status" value="1"/>
</dbReference>
<dbReference type="InterPro" id="IPR002933">
    <property type="entry name" value="Peptidase_M20"/>
</dbReference>
<dbReference type="Proteomes" id="UP000000792">
    <property type="component" value="Chromosome"/>
</dbReference>
<dbReference type="Pfam" id="PF07478">
    <property type="entry name" value="Dala_Dala_lig_C"/>
    <property type="match status" value="1"/>
</dbReference>
<dbReference type="eggNOG" id="arCOG01107">
    <property type="taxonomic scope" value="Archaea"/>
</dbReference>
<evidence type="ECO:0000256" key="1">
    <source>
        <dbReference type="ARBA" id="ARBA00010871"/>
    </source>
</evidence>
<dbReference type="GO" id="GO:0071555">
    <property type="term" value="P:cell wall organization"/>
    <property type="evidence" value="ECO:0007669"/>
    <property type="project" value="UniProtKB-KW"/>
</dbReference>
<evidence type="ECO:0000313" key="6">
    <source>
        <dbReference type="EMBL" id="ABX12904.1"/>
    </source>
</evidence>
<dbReference type="PROSITE" id="PS50975">
    <property type="entry name" value="ATP_GRASP"/>
    <property type="match status" value="1"/>
</dbReference>
<dbReference type="Gene3D" id="3.30.1490.20">
    <property type="entry name" value="ATP-grasp fold, A domain"/>
    <property type="match status" value="1"/>
</dbReference>
<accession>A9A3H2</accession>
<dbReference type="SUPFAM" id="SSF56059">
    <property type="entry name" value="Glutathione synthetase ATP-binding domain-like"/>
    <property type="match status" value="1"/>
</dbReference>
<comment type="similarity">
    <text evidence="1">Belongs to the D-alanine--D-alanine ligase family.</text>
</comment>
<dbReference type="GO" id="GO:0008716">
    <property type="term" value="F:D-alanine-D-alanine ligase activity"/>
    <property type="evidence" value="ECO:0000318"/>
    <property type="project" value="GO_Central"/>
</dbReference>
<dbReference type="AlphaFoldDB" id="A9A3H2"/>
<dbReference type="EMBL" id="CP000866">
    <property type="protein sequence ID" value="ABX12904.1"/>
    <property type="molecule type" value="Genomic_DNA"/>
</dbReference>
<evidence type="ECO:0000259" key="5">
    <source>
        <dbReference type="PROSITE" id="PS50975"/>
    </source>
</evidence>
<keyword evidence="4" id="KW-0067">ATP-binding</keyword>
<dbReference type="InParanoid" id="A9A3H2"/>
<evidence type="ECO:0000313" key="7">
    <source>
        <dbReference type="Proteomes" id="UP000000792"/>
    </source>
</evidence>
<dbReference type="InterPro" id="IPR011095">
    <property type="entry name" value="Dala_Dala_lig_C"/>
</dbReference>
<dbReference type="eggNOG" id="arCOG01596">
    <property type="taxonomic scope" value="Archaea"/>
</dbReference>
<name>A9A3H2_NITMS</name>
<sequence>MDSQIPTKLKLNTIKKYCEYLMKVSLIYNEKKIDPNDVINVFGMTTKEHYSSKAVERVARALEKGGHSVKVIEGDIHLADELREFMPKVVSGEKPGMVFNMAYGIQGQNRYTHVPAMMEMLGIPYIGSGPAGHAIVQDKVMTKIVLQKNNIPTPGFWVFKTPDDKFDDLVFPVIVKPKLESTSMGMEVVDNWDDLRNAVKVQIEKYQQDILVEQFISGREFAVGLIGNSPNIEVLPIVEINLGDPDKIQTISDKKKTGGVDKTCPAKLSKEKTEYMKKICIDAFTALGLNDYTRVDFRMDKDENIYILELNSMASLGMGGSLFYAAKTAGYTYESLINKILDVATMRYFGSSQLPETEHEPDLTQPLRIVARTYLRSHLQNQKDTLKDFVNLNTHVHNIDNVNKLGTMLSRRMKHLGFSEHLHRQFEIGDFHYFKNHEDEKNDVLIISHMDTHYGPNDLISYFEDDDRIYGSGIAESKGGLTVMLGALHALRFAKRLKKIKCGVLLTTDDSLGGRFSKKLVQQYSKKSKYVIGLKSASKDGGIITTCYGRNDYQIRFTTPNSTSSDIHGIIPILGKKITAIEKLSKDEKNYRLRTTSVIAQGTHGHAPNYATLSIVCSFKTPALGKTMDSKIRTIMQKKESGQKNLEVAINQIQTRPPVIEEESDKKFYEQVEDLAKKHELKIRRHEQIMSSDISNVPSRLPALDGFGPVGHKYRSTQEYILHDSITERSALLASVLYRCSGN</sequence>
<dbReference type="PANTHER" id="PTHR23132:SF23">
    <property type="entry name" value="D-ALANINE--D-ALANINE LIGASE B"/>
    <property type="match status" value="1"/>
</dbReference>
<evidence type="ECO:0000256" key="4">
    <source>
        <dbReference type="PROSITE-ProRule" id="PRU00409"/>
    </source>
</evidence>
<dbReference type="SUPFAM" id="SSF52440">
    <property type="entry name" value="PreATP-grasp domain"/>
    <property type="match status" value="1"/>
</dbReference>
<dbReference type="Gene3D" id="3.30.470.20">
    <property type="entry name" value="ATP-grasp fold, B domain"/>
    <property type="match status" value="1"/>
</dbReference>
<dbReference type="KEGG" id="nmr:Nmar_1008"/>
<dbReference type="STRING" id="436308.Nmar_1008"/>
<dbReference type="EnsemblBacteria" id="ABX12904">
    <property type="protein sequence ID" value="ABX12904"/>
    <property type="gene ID" value="Nmar_1008"/>
</dbReference>
<dbReference type="Gene3D" id="3.40.630.10">
    <property type="entry name" value="Zn peptidases"/>
    <property type="match status" value="1"/>
</dbReference>
<proteinExistence type="inferred from homology"/>
<dbReference type="Pfam" id="PF01546">
    <property type="entry name" value="Peptidase_M20"/>
    <property type="match status" value="1"/>
</dbReference>
<dbReference type="EC" id="6.3.2.4" evidence="6"/>
<dbReference type="GO" id="GO:0046872">
    <property type="term" value="F:metal ion binding"/>
    <property type="evidence" value="ECO:0007669"/>
    <property type="project" value="InterPro"/>
</dbReference>
<organism evidence="6 7">
    <name type="scientific">Nitrosopumilus maritimus (strain SCM1)</name>
    <dbReference type="NCBI Taxonomy" id="436308"/>
    <lineage>
        <taxon>Archaea</taxon>
        <taxon>Nitrososphaerota</taxon>
        <taxon>Nitrososphaeria</taxon>
        <taxon>Nitrosopumilales</taxon>
        <taxon>Nitrosopumilaceae</taxon>
        <taxon>Nitrosopumilus</taxon>
    </lineage>
</organism>
<evidence type="ECO:0000256" key="3">
    <source>
        <dbReference type="ARBA" id="ARBA00023316"/>
    </source>
</evidence>
<gene>
    <name evidence="6" type="ordered locus">Nmar_1008</name>
</gene>
<reference evidence="6 7" key="1">
    <citation type="journal article" date="2010" name="Proc. Natl. Acad. Sci. U.S.A.">
        <title>Nitrosopumilus maritimus genome reveals unique mechanisms for nitrification and autotrophy in globally distributed marine crenarchaea.</title>
        <authorList>
            <person name="Walker C.B."/>
            <person name="de la Torre J.R."/>
            <person name="Klotz M.G."/>
            <person name="Urakawa H."/>
            <person name="Pinel N."/>
            <person name="Arp D.J."/>
            <person name="Brochier-Armanet C."/>
            <person name="Chain P.S."/>
            <person name="Chan P.P."/>
            <person name="Gollabgir A."/>
            <person name="Hemp J."/>
            <person name="Hugler M."/>
            <person name="Karr E.A."/>
            <person name="Konneke M."/>
            <person name="Shin M."/>
            <person name="Lawton T.J."/>
            <person name="Lowe T."/>
            <person name="Martens-Habbena W."/>
            <person name="Sayavedra-Soto L.A."/>
            <person name="Lang D."/>
            <person name="Sievert S.M."/>
            <person name="Rosenzweig A.C."/>
            <person name="Manning G."/>
            <person name="Stahl D.A."/>
        </authorList>
    </citation>
    <scope>NUCLEOTIDE SEQUENCE [LARGE SCALE GENOMIC DNA]</scope>
    <source>
        <strain evidence="6 7">SCM1</strain>
    </source>
</reference>
<dbReference type="InterPro" id="IPR016185">
    <property type="entry name" value="PreATP-grasp_dom_sf"/>
</dbReference>
<keyword evidence="7" id="KW-1185">Reference proteome</keyword>
<protein>
    <submittedName>
        <fullName evidence="6">D-alanine--D-alanine ligase</fullName>
        <ecNumber evidence="6">6.3.2.4</ecNumber>
    </submittedName>
</protein>
<dbReference type="PANTHER" id="PTHR23132">
    <property type="entry name" value="D-ALANINE--D-ALANINE LIGASE"/>
    <property type="match status" value="1"/>
</dbReference>
<keyword evidence="2 6" id="KW-0436">Ligase</keyword>
<dbReference type="Gene3D" id="3.30.70.360">
    <property type="match status" value="1"/>
</dbReference>
<dbReference type="GO" id="GO:0016787">
    <property type="term" value="F:hydrolase activity"/>
    <property type="evidence" value="ECO:0007669"/>
    <property type="project" value="InterPro"/>
</dbReference>
<dbReference type="GO" id="GO:0005524">
    <property type="term" value="F:ATP binding"/>
    <property type="evidence" value="ECO:0007669"/>
    <property type="project" value="UniProtKB-UniRule"/>
</dbReference>
<dbReference type="InterPro" id="IPR011761">
    <property type="entry name" value="ATP-grasp"/>
</dbReference>
<feature type="domain" description="ATP-grasp" evidence="5">
    <location>
        <begin position="143"/>
        <end position="342"/>
    </location>
</feature>
<keyword evidence="3" id="KW-0961">Cell wall biogenesis/degradation</keyword>
<dbReference type="Gene3D" id="3.40.50.20">
    <property type="match status" value="1"/>
</dbReference>
<dbReference type="HOGENOM" id="CLU_386694_0_0_2"/>